<dbReference type="OrthoDB" id="9814648at2"/>
<evidence type="ECO:0000256" key="1">
    <source>
        <dbReference type="ARBA" id="ARBA00023251"/>
    </source>
</evidence>
<dbReference type="Pfam" id="PF13523">
    <property type="entry name" value="Acetyltransf_8"/>
    <property type="match status" value="1"/>
</dbReference>
<dbReference type="RefSeq" id="WP_051243990.1">
    <property type="nucleotide sequence ID" value="NZ_FNBW01000004.1"/>
</dbReference>
<dbReference type="InterPro" id="IPR016181">
    <property type="entry name" value="Acyl_CoA_acyltransferase"/>
</dbReference>
<dbReference type="Gene3D" id="3.40.630.30">
    <property type="match status" value="1"/>
</dbReference>
<keyword evidence="4" id="KW-1185">Reference proteome</keyword>
<dbReference type="EMBL" id="FNBW01000004">
    <property type="protein sequence ID" value="SDF52756.1"/>
    <property type="molecule type" value="Genomic_DNA"/>
</dbReference>
<evidence type="ECO:0000313" key="3">
    <source>
        <dbReference type="EMBL" id="SDF52756.1"/>
    </source>
</evidence>
<dbReference type="SUPFAM" id="SSF55729">
    <property type="entry name" value="Acyl-CoA N-acyltransferases (Nat)"/>
    <property type="match status" value="1"/>
</dbReference>
<feature type="domain" description="N-acetyltransferase" evidence="2">
    <location>
        <begin position="12"/>
        <end position="165"/>
    </location>
</feature>
<dbReference type="InterPro" id="IPR000182">
    <property type="entry name" value="GNAT_dom"/>
</dbReference>
<evidence type="ECO:0000259" key="2">
    <source>
        <dbReference type="PROSITE" id="PS51186"/>
    </source>
</evidence>
<keyword evidence="1" id="KW-0046">Antibiotic resistance</keyword>
<name>A0A8G2EXS6_9PROT</name>
<dbReference type="AlphaFoldDB" id="A0A8G2EXS6"/>
<dbReference type="PROSITE" id="PS51186">
    <property type="entry name" value="GNAT"/>
    <property type="match status" value="1"/>
</dbReference>
<comment type="caution">
    <text evidence="3">The sequence shown here is derived from an EMBL/GenBank/DDBJ whole genome shotgun (WGS) entry which is preliminary data.</text>
</comment>
<gene>
    <name evidence="3" type="ORF">SAMN05660686_01549</name>
</gene>
<organism evidence="3 4">
    <name type="scientific">Thalassobaculum litoreum DSM 18839</name>
    <dbReference type="NCBI Taxonomy" id="1123362"/>
    <lineage>
        <taxon>Bacteria</taxon>
        <taxon>Pseudomonadati</taxon>
        <taxon>Pseudomonadota</taxon>
        <taxon>Alphaproteobacteria</taxon>
        <taxon>Rhodospirillales</taxon>
        <taxon>Thalassobaculaceae</taxon>
        <taxon>Thalassobaculum</taxon>
    </lineage>
</organism>
<dbReference type="GO" id="GO:0046677">
    <property type="term" value="P:response to antibiotic"/>
    <property type="evidence" value="ECO:0007669"/>
    <property type="project" value="UniProtKB-KW"/>
</dbReference>
<dbReference type="Proteomes" id="UP000198615">
    <property type="component" value="Unassembled WGS sequence"/>
</dbReference>
<keyword evidence="3" id="KW-0808">Transferase</keyword>
<sequence length="171" mass="19151">MPIELVPYPADEVARLETWLAAPHVKRWWKPHWTAPVVEAFHAGTPVPDWLRPWRIDLDGRPIGYAQDYDALKDGDVWLQVDGVGPGTRGIDLLIGEEDVVNRKHGRAAIRALTAKLFAEAGCERVVADPHPDHWGAIIAFQKAGYRERGRHRFPSGQVMVLTAAKAVWKA</sequence>
<dbReference type="PANTHER" id="PTHR31438">
    <property type="entry name" value="LYSINE N-ACYLTRANSFERASE C17G9.06C-RELATED"/>
    <property type="match status" value="1"/>
</dbReference>
<proteinExistence type="predicted"/>
<dbReference type="GO" id="GO:0016410">
    <property type="term" value="F:N-acyltransferase activity"/>
    <property type="evidence" value="ECO:0007669"/>
    <property type="project" value="TreeGrafter"/>
</dbReference>
<reference evidence="3 4" key="1">
    <citation type="submission" date="2016-10" db="EMBL/GenBank/DDBJ databases">
        <authorList>
            <person name="Varghese N."/>
            <person name="Submissions S."/>
        </authorList>
    </citation>
    <scope>NUCLEOTIDE SEQUENCE [LARGE SCALE GENOMIC DNA]</scope>
    <source>
        <strain evidence="3 4">DSM 18839</strain>
    </source>
</reference>
<dbReference type="PANTHER" id="PTHR31438:SF1">
    <property type="entry name" value="LYSINE N-ACYLTRANSFERASE C17G9.06C-RELATED"/>
    <property type="match status" value="1"/>
</dbReference>
<evidence type="ECO:0000313" key="4">
    <source>
        <dbReference type="Proteomes" id="UP000198615"/>
    </source>
</evidence>
<accession>A0A8G2EXS6</accession>
<protein>
    <submittedName>
        <fullName evidence="3">Protein N-acetyltransferase, RimJ/RimL family</fullName>
    </submittedName>
</protein>